<dbReference type="HOGENOM" id="CLU_1213101_0_0_9"/>
<organism evidence="1 2">
    <name type="scientific">[Ruminococcus] lactaris CC59_002D</name>
    <dbReference type="NCBI Taxonomy" id="1073376"/>
    <lineage>
        <taxon>Bacteria</taxon>
        <taxon>Bacillati</taxon>
        <taxon>Bacillota</taxon>
        <taxon>Clostridia</taxon>
        <taxon>Lachnospirales</taxon>
        <taxon>Lachnospiraceae</taxon>
        <taxon>Mediterraneibacter</taxon>
    </lineage>
</organism>
<dbReference type="Proteomes" id="UP000018683">
    <property type="component" value="Unassembled WGS sequence"/>
</dbReference>
<dbReference type="EMBL" id="AZJE01000022">
    <property type="protein sequence ID" value="ETD21934.1"/>
    <property type="molecule type" value="Genomic_DNA"/>
</dbReference>
<reference evidence="1 2" key="1">
    <citation type="submission" date="2013-10" db="EMBL/GenBank/DDBJ databases">
        <title>The Genome Sequence of Ruminococcus lactaris CC59_002D.</title>
        <authorList>
            <consortium name="The Broad Institute Genomics Platform"/>
            <person name="Earl A."/>
            <person name="Allen-Vercoe E."/>
            <person name="Daigneault M."/>
            <person name="Young S.K."/>
            <person name="Zeng Q."/>
            <person name="Gargeya S."/>
            <person name="Fitzgerald M."/>
            <person name="Abouelleil A."/>
            <person name="Alvarado L."/>
            <person name="Chapman S.B."/>
            <person name="Gainer-Dewar J."/>
            <person name="Goldberg J."/>
            <person name="Griggs A."/>
            <person name="Gujja S."/>
            <person name="Hansen M."/>
            <person name="Howarth C."/>
            <person name="Imamovic A."/>
            <person name="Ireland A."/>
            <person name="Larimer J."/>
            <person name="McCowan C."/>
            <person name="Murphy C."/>
            <person name="Pearson M."/>
            <person name="Poon T.W."/>
            <person name="Priest M."/>
            <person name="Roberts A."/>
            <person name="Saif S."/>
            <person name="Shea T."/>
            <person name="Sykes S."/>
            <person name="Wortman J."/>
            <person name="Nusbaum C."/>
            <person name="Birren B."/>
        </authorList>
    </citation>
    <scope>NUCLEOTIDE SEQUENCE [LARGE SCALE GENOMIC DNA]</scope>
    <source>
        <strain evidence="1 2">CC59_002D</strain>
    </source>
</reference>
<evidence type="ECO:0008006" key="3">
    <source>
        <dbReference type="Google" id="ProtNLM"/>
    </source>
</evidence>
<dbReference type="STRING" id="1073376.HMPREF1202_01750"/>
<name>V8C3L3_9FIRM</name>
<dbReference type="PANTHER" id="PTHR35866:SF2">
    <property type="entry name" value="YKGJ FAMILY CYSTEINE CLUSTER PROTEIN"/>
    <property type="match status" value="1"/>
</dbReference>
<gene>
    <name evidence="1" type="ORF">HMPREF1202_01750</name>
</gene>
<evidence type="ECO:0000313" key="2">
    <source>
        <dbReference type="Proteomes" id="UP000018683"/>
    </source>
</evidence>
<evidence type="ECO:0000313" key="1">
    <source>
        <dbReference type="EMBL" id="ETD21934.1"/>
    </source>
</evidence>
<sequence>MNETDSTVTAFSFLLQGMWQQKRKGGDGMKRNVDLNEISDGRLYSANDMVKVECGDCAGCSACCQNMGTSVVLDPMDIWKMQRGTGRMLEKLLKKELELNVVDGIILPNLRMNGTREVCSFLNEEGRCSIHPYRPGICRLFPLGRYYEKNGFHYFLQIDECRKKSRGKMKVKKWLGIENLKTYETYISRWHEFLNKSEDGMKELDEQNQKVLTLLILQRFYQTPFQAKEDEEFYREFFERLSSVNEILGF</sequence>
<dbReference type="Pfam" id="PF03692">
    <property type="entry name" value="CxxCxxCC"/>
    <property type="match status" value="1"/>
</dbReference>
<proteinExistence type="predicted"/>
<dbReference type="InterPro" id="IPR005358">
    <property type="entry name" value="Puta_zinc/iron-chelating_dom"/>
</dbReference>
<accession>V8C3L3</accession>
<dbReference type="AlphaFoldDB" id="V8C3L3"/>
<dbReference type="PANTHER" id="PTHR35866">
    <property type="entry name" value="PUTATIVE-RELATED"/>
    <property type="match status" value="1"/>
</dbReference>
<comment type="caution">
    <text evidence="1">The sequence shown here is derived from an EMBL/GenBank/DDBJ whole genome shotgun (WGS) entry which is preliminary data.</text>
</comment>
<dbReference type="PATRIC" id="fig|1073376.3.peg.1797"/>
<protein>
    <recommendedName>
        <fullName evidence="3">YkgJ family cysteine cluster protein</fullName>
    </recommendedName>
</protein>